<gene>
    <name evidence="4" type="ORF">DW674_00940</name>
</gene>
<evidence type="ECO:0000256" key="2">
    <source>
        <dbReference type="SAM" id="Phobius"/>
    </source>
</evidence>
<feature type="transmembrane region" description="Helical" evidence="2">
    <location>
        <begin position="91"/>
        <end position="114"/>
    </location>
</feature>
<name>A0A414NZU9_9FIRM</name>
<accession>A0A414NZU9</accession>
<evidence type="ECO:0000313" key="5">
    <source>
        <dbReference type="Proteomes" id="UP000283442"/>
    </source>
</evidence>
<reference evidence="4 5" key="1">
    <citation type="submission" date="2018-08" db="EMBL/GenBank/DDBJ databases">
        <title>A genome reference for cultivated species of the human gut microbiota.</title>
        <authorList>
            <person name="Zou Y."/>
            <person name="Xue W."/>
            <person name="Luo G."/>
        </authorList>
    </citation>
    <scope>NUCLEOTIDE SEQUENCE [LARGE SCALE GENOMIC DNA]</scope>
    <source>
        <strain evidence="4 5">AM25-21AC</strain>
    </source>
</reference>
<feature type="domain" description="Zinc-ribbon" evidence="3">
    <location>
        <begin position="12"/>
        <end position="34"/>
    </location>
</feature>
<dbReference type="Proteomes" id="UP000283442">
    <property type="component" value="Unassembled WGS sequence"/>
</dbReference>
<evidence type="ECO:0000313" key="4">
    <source>
        <dbReference type="EMBL" id="RHF53460.1"/>
    </source>
</evidence>
<dbReference type="EMBL" id="QRHE01000001">
    <property type="protein sequence ID" value="RHF53460.1"/>
    <property type="molecule type" value="Genomic_DNA"/>
</dbReference>
<keyword evidence="2" id="KW-0812">Transmembrane</keyword>
<proteinExistence type="predicted"/>
<keyword evidence="2" id="KW-0472">Membrane</keyword>
<feature type="region of interest" description="Disordered" evidence="1">
    <location>
        <begin position="41"/>
        <end position="85"/>
    </location>
</feature>
<keyword evidence="2" id="KW-1133">Transmembrane helix</keyword>
<dbReference type="Gene3D" id="4.10.1060.50">
    <property type="match status" value="1"/>
</dbReference>
<feature type="compositionally biased region" description="Low complexity" evidence="1">
    <location>
        <begin position="127"/>
        <end position="144"/>
    </location>
</feature>
<dbReference type="InterPro" id="IPR026870">
    <property type="entry name" value="Zinc_ribbon_dom"/>
</dbReference>
<feature type="region of interest" description="Disordered" evidence="1">
    <location>
        <begin position="121"/>
        <end position="155"/>
    </location>
</feature>
<protein>
    <submittedName>
        <fullName evidence="4">Zinc-ribbon domain-containing protein</fullName>
    </submittedName>
</protein>
<organism evidence="4 5">
    <name type="scientific">Mitsuokella multacida</name>
    <dbReference type="NCBI Taxonomy" id="52226"/>
    <lineage>
        <taxon>Bacteria</taxon>
        <taxon>Bacillati</taxon>
        <taxon>Bacillota</taxon>
        <taxon>Negativicutes</taxon>
        <taxon>Selenomonadales</taxon>
        <taxon>Selenomonadaceae</taxon>
        <taxon>Mitsuokella</taxon>
    </lineage>
</organism>
<comment type="caution">
    <text evidence="4">The sequence shown here is derived from an EMBL/GenBank/DDBJ whole genome shotgun (WGS) entry which is preliminary data.</text>
</comment>
<dbReference type="Pfam" id="PF13240">
    <property type="entry name" value="Zn_Ribbon_1"/>
    <property type="match status" value="1"/>
</dbReference>
<feature type="compositionally biased region" description="Polar residues" evidence="1">
    <location>
        <begin position="51"/>
        <end position="65"/>
    </location>
</feature>
<evidence type="ECO:0000256" key="1">
    <source>
        <dbReference type="SAM" id="MobiDB-lite"/>
    </source>
</evidence>
<dbReference type="InterPro" id="IPR038587">
    <property type="entry name" value="Ribosomal_eL40_sf"/>
</dbReference>
<feature type="compositionally biased region" description="Basic and acidic residues" evidence="1">
    <location>
        <begin position="145"/>
        <end position="155"/>
    </location>
</feature>
<evidence type="ECO:0000259" key="3">
    <source>
        <dbReference type="Pfam" id="PF13240"/>
    </source>
</evidence>
<dbReference type="AlphaFoldDB" id="A0A414NZU9"/>
<sequence>MIVRQGGILMIYCRKCGAALPDDAQYCMKCGAKVVPLPDSSTGPLPLRTDASGSKPSSHQETPSSKKPAGRPVQPRKSPASSHSSSVKEKIAYAIGGLLLLGGCFALIFCFFMPSPSATGTKASVRQTSSSSANTSSASSTAQSEEQRKAHEEAIKPPVTLNKVTVRPNVIGEPQLSLSLTNNSSKSIDAFKIRVSAYDNYGTKLKEFGYGDDYYAGISQDTIPPGSTSSSDKSWTLHGFESGRKFVVRLISLHFSDGTEWSTEKDQQVTIEGRFNP</sequence>
<dbReference type="OrthoDB" id="90521at2"/>